<evidence type="ECO:0000313" key="1">
    <source>
        <dbReference type="EMBL" id="KZS00392.1"/>
    </source>
</evidence>
<reference evidence="1 2" key="1">
    <citation type="submission" date="2016-03" db="EMBL/GenBank/DDBJ databases">
        <title>EvidentialGene: Evidence-directed Construction of Genes on Genomes.</title>
        <authorList>
            <person name="Gilbert D.G."/>
            <person name="Choi J.-H."/>
            <person name="Mockaitis K."/>
            <person name="Colbourne J."/>
            <person name="Pfrender M."/>
        </authorList>
    </citation>
    <scope>NUCLEOTIDE SEQUENCE [LARGE SCALE GENOMIC DNA]</scope>
    <source>
        <strain evidence="1 2">Xinb3</strain>
        <tissue evidence="1">Complete organism</tissue>
    </source>
</reference>
<protein>
    <submittedName>
        <fullName evidence="1">Uncharacterized protein</fullName>
    </submittedName>
</protein>
<sequence>MMQCVRSRPRIECFRRLLLTSVMSKRQCFVFAYIGNLIRSLPDLKYCVMLF</sequence>
<gene>
    <name evidence="1" type="ORF">APZ42_003304</name>
</gene>
<comment type="caution">
    <text evidence="1">The sequence shown here is derived from an EMBL/GenBank/DDBJ whole genome shotgun (WGS) entry which is preliminary data.</text>
</comment>
<dbReference type="AlphaFoldDB" id="A0A164HMM4"/>
<evidence type="ECO:0000313" key="2">
    <source>
        <dbReference type="Proteomes" id="UP000076858"/>
    </source>
</evidence>
<proteinExistence type="predicted"/>
<dbReference type="EMBL" id="LRGB01010220">
    <property type="protein sequence ID" value="KZS00392.1"/>
    <property type="molecule type" value="Genomic_DNA"/>
</dbReference>
<name>A0A164HMM4_9CRUS</name>
<keyword evidence="2" id="KW-1185">Reference proteome</keyword>
<dbReference type="Proteomes" id="UP000076858">
    <property type="component" value="Unassembled WGS sequence"/>
</dbReference>
<organism evidence="1 2">
    <name type="scientific">Daphnia magna</name>
    <dbReference type="NCBI Taxonomy" id="35525"/>
    <lineage>
        <taxon>Eukaryota</taxon>
        <taxon>Metazoa</taxon>
        <taxon>Ecdysozoa</taxon>
        <taxon>Arthropoda</taxon>
        <taxon>Crustacea</taxon>
        <taxon>Branchiopoda</taxon>
        <taxon>Diplostraca</taxon>
        <taxon>Cladocera</taxon>
        <taxon>Anomopoda</taxon>
        <taxon>Daphniidae</taxon>
        <taxon>Daphnia</taxon>
    </lineage>
</organism>
<accession>A0A164HMM4</accession>